<feature type="domain" description="Acyl-CoA dehydrogenase/oxidase N-terminal" evidence="9">
    <location>
        <begin position="5"/>
        <end position="114"/>
    </location>
</feature>
<keyword evidence="3 6" id="KW-0285">Flavoprotein</keyword>
<dbReference type="FunFam" id="1.20.140.10:FF:000001">
    <property type="entry name" value="Acyl-CoA dehydrogenase"/>
    <property type="match status" value="1"/>
</dbReference>
<dbReference type="PANTHER" id="PTHR43884">
    <property type="entry name" value="ACYL-COA DEHYDROGENASE"/>
    <property type="match status" value="1"/>
</dbReference>
<keyword evidence="5 6" id="KW-0560">Oxidoreductase</keyword>
<dbReference type="InterPro" id="IPR036250">
    <property type="entry name" value="AcylCo_DH-like_C"/>
</dbReference>
<dbReference type="Pfam" id="PF02770">
    <property type="entry name" value="Acyl-CoA_dh_M"/>
    <property type="match status" value="1"/>
</dbReference>
<dbReference type="EMBL" id="BMXA01000008">
    <property type="protein sequence ID" value="GHA19831.1"/>
    <property type="molecule type" value="Genomic_DNA"/>
</dbReference>
<dbReference type="RefSeq" id="WP_189402714.1">
    <property type="nucleotide sequence ID" value="NZ_BMXA01000008.1"/>
</dbReference>
<accession>A0A918S1Y7</accession>
<evidence type="ECO:0000313" key="11">
    <source>
        <dbReference type="Proteomes" id="UP000614811"/>
    </source>
</evidence>
<evidence type="ECO:0000259" key="7">
    <source>
        <dbReference type="Pfam" id="PF00441"/>
    </source>
</evidence>
<dbReference type="Pfam" id="PF02771">
    <property type="entry name" value="Acyl-CoA_dh_N"/>
    <property type="match status" value="1"/>
</dbReference>
<reference evidence="10" key="1">
    <citation type="journal article" date="2014" name="Int. J. Syst. Evol. Microbiol.">
        <title>Complete genome sequence of Corynebacterium casei LMG S-19264T (=DSM 44701T), isolated from a smear-ripened cheese.</title>
        <authorList>
            <consortium name="US DOE Joint Genome Institute (JGI-PGF)"/>
            <person name="Walter F."/>
            <person name="Albersmeier A."/>
            <person name="Kalinowski J."/>
            <person name="Ruckert C."/>
        </authorList>
    </citation>
    <scope>NUCLEOTIDE SEQUENCE</scope>
    <source>
        <strain evidence="10">KCTC 12711</strain>
    </source>
</reference>
<dbReference type="FunFam" id="2.40.110.10:FF:000002">
    <property type="entry name" value="Acyl-CoA dehydrogenase fadE12"/>
    <property type="match status" value="1"/>
</dbReference>
<dbReference type="Gene3D" id="2.40.110.10">
    <property type="entry name" value="Butyryl-CoA Dehydrogenase, subunit A, domain 2"/>
    <property type="match status" value="1"/>
</dbReference>
<dbReference type="InterPro" id="IPR013786">
    <property type="entry name" value="AcylCoA_DH/ox_N"/>
</dbReference>
<comment type="caution">
    <text evidence="10">The sequence shown here is derived from an EMBL/GenBank/DDBJ whole genome shotgun (WGS) entry which is preliminary data.</text>
</comment>
<evidence type="ECO:0000259" key="9">
    <source>
        <dbReference type="Pfam" id="PF02771"/>
    </source>
</evidence>
<dbReference type="Gene3D" id="1.20.140.10">
    <property type="entry name" value="Butyryl-CoA Dehydrogenase, subunit A, domain 3"/>
    <property type="match status" value="1"/>
</dbReference>
<organism evidence="10 11">
    <name type="scientific">Arenicella chitinivorans</name>
    <dbReference type="NCBI Taxonomy" id="1329800"/>
    <lineage>
        <taxon>Bacteria</taxon>
        <taxon>Pseudomonadati</taxon>
        <taxon>Pseudomonadota</taxon>
        <taxon>Gammaproteobacteria</taxon>
        <taxon>Arenicellales</taxon>
        <taxon>Arenicellaceae</taxon>
        <taxon>Arenicella</taxon>
    </lineage>
</organism>
<comment type="cofactor">
    <cofactor evidence="1 6">
        <name>FAD</name>
        <dbReference type="ChEBI" id="CHEBI:57692"/>
    </cofactor>
</comment>
<keyword evidence="11" id="KW-1185">Reference proteome</keyword>
<dbReference type="GO" id="GO:0003995">
    <property type="term" value="F:acyl-CoA dehydrogenase activity"/>
    <property type="evidence" value="ECO:0007669"/>
    <property type="project" value="InterPro"/>
</dbReference>
<dbReference type="PROSITE" id="PS00072">
    <property type="entry name" value="ACYL_COA_DH_1"/>
    <property type="match status" value="1"/>
</dbReference>
<dbReference type="GO" id="GO:0050660">
    <property type="term" value="F:flavin adenine dinucleotide binding"/>
    <property type="evidence" value="ECO:0007669"/>
    <property type="project" value="InterPro"/>
</dbReference>
<feature type="domain" description="Acyl-CoA dehydrogenase/oxidase C-terminal" evidence="7">
    <location>
        <begin position="225"/>
        <end position="374"/>
    </location>
</feature>
<evidence type="ECO:0000256" key="2">
    <source>
        <dbReference type="ARBA" id="ARBA00009347"/>
    </source>
</evidence>
<reference evidence="10" key="2">
    <citation type="submission" date="2020-09" db="EMBL/GenBank/DDBJ databases">
        <authorList>
            <person name="Sun Q."/>
            <person name="Kim S."/>
        </authorList>
    </citation>
    <scope>NUCLEOTIDE SEQUENCE</scope>
    <source>
        <strain evidence="10">KCTC 12711</strain>
    </source>
</reference>
<sequence>MDMLNEFRDMVQRFLQAEVEPNIEQWEADKLMPKSFWPVMGGAGLLLVDFEAEHGGAEADFDVSLMVQEEMCRMGYHALASAYNIHANIVAPYILNIGTDAQKQHWLPGMASGEIVTALGMTEPSAGSDLAALRTRAVRDGDDYIINGSKVFITNGIHADMVVVAAKTDPEKGAKGVSLFLVDASLPGFEKGKKIEKMGQHSGDTAELFFSDVRVPADALLGKEGHGFAYMMSELPRERLGVAVQAIGHVQGALDMTVEYVKERQAFGQSVAKFQNTRFKLADVKTELELCRALMEKCLAKFKRDEMTVEDAAMLKYAATDMQVRVISECLQLFGGYGYTDEYPISRFYRDARVQTIYAGSTEIMKEIVARSILGR</sequence>
<evidence type="ECO:0000256" key="4">
    <source>
        <dbReference type="ARBA" id="ARBA00022827"/>
    </source>
</evidence>
<dbReference type="InterPro" id="IPR009100">
    <property type="entry name" value="AcylCoA_DH/oxidase_NM_dom_sf"/>
</dbReference>
<dbReference type="InterPro" id="IPR006091">
    <property type="entry name" value="Acyl-CoA_Oxase/DH_mid-dom"/>
</dbReference>
<protein>
    <submittedName>
        <fullName evidence="10">Acyl-CoA dehydrogenase</fullName>
    </submittedName>
</protein>
<dbReference type="AlphaFoldDB" id="A0A918S1Y7"/>
<dbReference type="PANTHER" id="PTHR43884:SF12">
    <property type="entry name" value="ISOVALERYL-COA DEHYDROGENASE, MITOCHONDRIAL-RELATED"/>
    <property type="match status" value="1"/>
</dbReference>
<evidence type="ECO:0000256" key="3">
    <source>
        <dbReference type="ARBA" id="ARBA00022630"/>
    </source>
</evidence>
<dbReference type="PIRSF" id="PIRSF016578">
    <property type="entry name" value="HsaA"/>
    <property type="match status" value="1"/>
</dbReference>
<evidence type="ECO:0000256" key="1">
    <source>
        <dbReference type="ARBA" id="ARBA00001974"/>
    </source>
</evidence>
<keyword evidence="4 6" id="KW-0274">FAD</keyword>
<dbReference type="InterPro" id="IPR009075">
    <property type="entry name" value="AcylCo_DH/oxidase_C"/>
</dbReference>
<dbReference type="Proteomes" id="UP000614811">
    <property type="component" value="Unassembled WGS sequence"/>
</dbReference>
<gene>
    <name evidence="10" type="primary">acadL</name>
    <name evidence="10" type="ORF">GCM10008090_31950</name>
</gene>
<dbReference type="SUPFAM" id="SSF47203">
    <property type="entry name" value="Acyl-CoA dehydrogenase C-terminal domain-like"/>
    <property type="match status" value="1"/>
</dbReference>
<dbReference type="PROSITE" id="PS00073">
    <property type="entry name" value="ACYL_COA_DH_2"/>
    <property type="match status" value="1"/>
</dbReference>
<evidence type="ECO:0000256" key="6">
    <source>
        <dbReference type="RuleBase" id="RU362125"/>
    </source>
</evidence>
<dbReference type="FunFam" id="1.10.540.10:FF:000026">
    <property type="entry name" value="Acyl-CoA dehydrogenase medium chain"/>
    <property type="match status" value="1"/>
</dbReference>
<proteinExistence type="inferred from homology"/>
<dbReference type="InterPro" id="IPR006089">
    <property type="entry name" value="Acyl-CoA_DH_CS"/>
</dbReference>
<name>A0A918S1Y7_9GAMM</name>
<dbReference type="Pfam" id="PF00441">
    <property type="entry name" value="Acyl-CoA_dh_1"/>
    <property type="match status" value="1"/>
</dbReference>
<evidence type="ECO:0000256" key="5">
    <source>
        <dbReference type="ARBA" id="ARBA00023002"/>
    </source>
</evidence>
<evidence type="ECO:0000313" key="10">
    <source>
        <dbReference type="EMBL" id="GHA19831.1"/>
    </source>
</evidence>
<dbReference type="InterPro" id="IPR046373">
    <property type="entry name" value="Acyl-CoA_Oxase/DH_mid-dom_sf"/>
</dbReference>
<feature type="domain" description="Acyl-CoA oxidase/dehydrogenase middle" evidence="8">
    <location>
        <begin position="118"/>
        <end position="213"/>
    </location>
</feature>
<comment type="similarity">
    <text evidence="2 6">Belongs to the acyl-CoA dehydrogenase family.</text>
</comment>
<dbReference type="InterPro" id="IPR037069">
    <property type="entry name" value="AcylCoA_DH/ox_N_sf"/>
</dbReference>
<evidence type="ECO:0000259" key="8">
    <source>
        <dbReference type="Pfam" id="PF02770"/>
    </source>
</evidence>
<dbReference type="SUPFAM" id="SSF56645">
    <property type="entry name" value="Acyl-CoA dehydrogenase NM domain-like"/>
    <property type="match status" value="1"/>
</dbReference>
<dbReference type="Gene3D" id="1.10.540.10">
    <property type="entry name" value="Acyl-CoA dehydrogenase/oxidase, N-terminal domain"/>
    <property type="match status" value="1"/>
</dbReference>